<keyword evidence="13" id="KW-0269">Exonuclease</keyword>
<dbReference type="SUPFAM" id="SSF56672">
    <property type="entry name" value="DNA/RNA polymerases"/>
    <property type="match status" value="1"/>
</dbReference>
<evidence type="ECO:0000256" key="8">
    <source>
        <dbReference type="ARBA" id="ARBA00022932"/>
    </source>
</evidence>
<sequence>MKILAIDFNSLMNRSFYAIRHLSTKDGLETNALFGFTKTYQKLLAAHQPDVVVAAYDLHAPTFRHKMYDAYKGNRSPMPEELRPQMPLGREFVDLAGGTVIGIEGYEADDILGTVAEYANTHPGVSCVIATGDRDSLQLASEAATVSLATNKGDVLFTPDKVREVYGLSPKQLIEVKALMGDSSDNIPGVKGIGEKTALSLIAKNGSLQNILDNLDSIDATPRIKKLIGEHREEALMSRTLGEINCHVPMEFDPEVLAKKERQDGALEEFLRKYELTSVLESFGFSKKEEQLTFSAPQIPPCEVLENPENLAELVKTAGRLIFLPEWDKGEPVSITVHLDGRKFARVTEKISSVLESLLALSLVKITFDAKPLYRFAMRNRIPYSGELEDVKLQAYLLSNSDKSYPIPDLVQSYCPGLEEFPENLRDAAALGPLYDAMTGILAEKDMTFLYEEIERPLCEVLASMEEEGFLVDEAGITAFGQALDSQIERLKDELMELAGQEFNPNSPAHLSEILFNKLGLPTGKKTKTGYSTDVEVLEKLLPYHPIVGKILEYRKLSKLSSTYVTGLKKCIQPDGRVRSTFNQTETRTGRISSSDPNVQNIPVRTELGAEMRKFFVAKEGYTLVDADYSQIELRVLAAISGDKNMIDGFAKGADIHRMTASQVFHIPFDEVPAELRSRSKAINFGIVYGISAFSLAQDIHSTVKEAKQYIEDYLKTYSGVDAYMKKSIEQAREKGYVETLFHRPRYLPDIHSKKPALRGFSERVAMNMPIQGTAADIIKLAMIRVYRRLRDEKLESKLILQVHDELLVEAKESETEQVMAIVKEEMEHAADLSVKLCVDIHQGKDWYQAKG</sequence>
<dbReference type="SMART" id="SM00279">
    <property type="entry name" value="HhH2"/>
    <property type="match status" value="1"/>
</dbReference>
<dbReference type="AlphaFoldDB" id="A0A9D1FMT4"/>
<dbReference type="InterPro" id="IPR043502">
    <property type="entry name" value="DNA/RNA_pol_sf"/>
</dbReference>
<dbReference type="Gene3D" id="3.30.70.370">
    <property type="match status" value="1"/>
</dbReference>
<dbReference type="GO" id="GO:0008409">
    <property type="term" value="F:5'-3' exonuclease activity"/>
    <property type="evidence" value="ECO:0007669"/>
    <property type="project" value="UniProtKB-UniRule"/>
</dbReference>
<dbReference type="InterPro" id="IPR001098">
    <property type="entry name" value="DNA-dir_DNA_pol_A_palm_dom"/>
</dbReference>
<dbReference type="Pfam" id="PF00476">
    <property type="entry name" value="DNA_pol_A"/>
    <property type="match status" value="1"/>
</dbReference>
<dbReference type="Proteomes" id="UP000824002">
    <property type="component" value="Unassembled WGS sequence"/>
</dbReference>
<keyword evidence="13" id="KW-0540">Nuclease</keyword>
<evidence type="ECO:0000256" key="9">
    <source>
        <dbReference type="ARBA" id="ARBA00023125"/>
    </source>
</evidence>
<gene>
    <name evidence="13 16" type="primary">polA</name>
    <name evidence="16" type="ORF">IAB51_04625</name>
</gene>
<dbReference type="InterPro" id="IPR036279">
    <property type="entry name" value="5-3_exonuclease_C_sf"/>
</dbReference>
<dbReference type="InterPro" id="IPR012337">
    <property type="entry name" value="RNaseH-like_sf"/>
</dbReference>
<dbReference type="CDD" id="cd06140">
    <property type="entry name" value="DNA_polA_I_Bacillus_like_exo"/>
    <property type="match status" value="1"/>
</dbReference>
<evidence type="ECO:0000259" key="14">
    <source>
        <dbReference type="SMART" id="SM00475"/>
    </source>
</evidence>
<dbReference type="NCBIfam" id="TIGR00593">
    <property type="entry name" value="pola"/>
    <property type="match status" value="1"/>
</dbReference>
<comment type="similarity">
    <text evidence="1 13">Belongs to the DNA polymerase type-A family.</text>
</comment>
<dbReference type="FunFam" id="1.10.150.20:FF:000003">
    <property type="entry name" value="DNA polymerase I"/>
    <property type="match status" value="1"/>
</dbReference>
<dbReference type="CDD" id="cd09859">
    <property type="entry name" value="PIN_53EXO"/>
    <property type="match status" value="1"/>
</dbReference>
<evidence type="ECO:0000256" key="10">
    <source>
        <dbReference type="ARBA" id="ARBA00023204"/>
    </source>
</evidence>
<comment type="function">
    <text evidence="13">In addition to polymerase activity, this DNA polymerase exhibits 5'-3' exonuclease activity.</text>
</comment>
<dbReference type="SMART" id="SM00482">
    <property type="entry name" value="POLAc"/>
    <property type="match status" value="1"/>
</dbReference>
<dbReference type="FunFam" id="1.10.150.20:FF:000002">
    <property type="entry name" value="DNA polymerase I"/>
    <property type="match status" value="1"/>
</dbReference>
<dbReference type="CDD" id="cd09898">
    <property type="entry name" value="H3TH_53EXO"/>
    <property type="match status" value="1"/>
</dbReference>
<evidence type="ECO:0000256" key="6">
    <source>
        <dbReference type="ARBA" id="ARBA00022705"/>
    </source>
</evidence>
<dbReference type="GO" id="GO:0003677">
    <property type="term" value="F:DNA binding"/>
    <property type="evidence" value="ECO:0007669"/>
    <property type="project" value="UniProtKB-UniRule"/>
</dbReference>
<organism evidence="16 17">
    <name type="scientific">Candidatus Merdivicinus excrementipullorum</name>
    <dbReference type="NCBI Taxonomy" id="2840867"/>
    <lineage>
        <taxon>Bacteria</taxon>
        <taxon>Bacillati</taxon>
        <taxon>Bacillota</taxon>
        <taxon>Clostridia</taxon>
        <taxon>Eubacteriales</taxon>
        <taxon>Oscillospiraceae</taxon>
        <taxon>Oscillospiraceae incertae sedis</taxon>
        <taxon>Candidatus Merdivicinus</taxon>
    </lineage>
</organism>
<dbReference type="GO" id="GO:0003887">
    <property type="term" value="F:DNA-directed DNA polymerase activity"/>
    <property type="evidence" value="ECO:0007669"/>
    <property type="project" value="UniProtKB-UniRule"/>
</dbReference>
<comment type="subunit">
    <text evidence="13">Single-chain monomer with multiple functions.</text>
</comment>
<protein>
    <recommendedName>
        <fullName evidence="3 12">DNA polymerase I</fullName>
        <ecNumber evidence="2 12">2.7.7.7</ecNumber>
    </recommendedName>
</protein>
<reference evidence="16" key="2">
    <citation type="journal article" date="2021" name="PeerJ">
        <title>Extensive microbial diversity within the chicken gut microbiome revealed by metagenomics and culture.</title>
        <authorList>
            <person name="Gilroy R."/>
            <person name="Ravi A."/>
            <person name="Getino M."/>
            <person name="Pursley I."/>
            <person name="Horton D.L."/>
            <person name="Alikhan N.F."/>
            <person name="Baker D."/>
            <person name="Gharbi K."/>
            <person name="Hall N."/>
            <person name="Watson M."/>
            <person name="Adriaenssens E.M."/>
            <person name="Foster-Nyarko E."/>
            <person name="Jarju S."/>
            <person name="Secka A."/>
            <person name="Antonio M."/>
            <person name="Oren A."/>
            <person name="Chaudhuri R.R."/>
            <person name="La Ragione R."/>
            <person name="Hildebrand F."/>
            <person name="Pallen M.J."/>
        </authorList>
    </citation>
    <scope>NUCLEOTIDE SEQUENCE</scope>
    <source>
        <strain evidence="16">CHK199-13235</strain>
    </source>
</reference>
<name>A0A9D1FMT4_9FIRM</name>
<evidence type="ECO:0000256" key="7">
    <source>
        <dbReference type="ARBA" id="ARBA00022763"/>
    </source>
</evidence>
<keyword evidence="13" id="KW-0378">Hydrolase</keyword>
<dbReference type="Gene3D" id="1.20.1060.10">
    <property type="entry name" value="Taq DNA Polymerase, Chain T, domain 4"/>
    <property type="match status" value="1"/>
</dbReference>
<dbReference type="Gene3D" id="3.30.420.10">
    <property type="entry name" value="Ribonuclease H-like superfamily/Ribonuclease H"/>
    <property type="match status" value="1"/>
</dbReference>
<dbReference type="NCBIfam" id="NF004397">
    <property type="entry name" value="PRK05755.1"/>
    <property type="match status" value="1"/>
</dbReference>
<dbReference type="Gene3D" id="1.10.150.20">
    <property type="entry name" value="5' to 3' exonuclease, C-terminal subdomain"/>
    <property type="match status" value="2"/>
</dbReference>
<dbReference type="EMBL" id="DVJP01000031">
    <property type="protein sequence ID" value="HIS76080.1"/>
    <property type="molecule type" value="Genomic_DNA"/>
</dbReference>
<evidence type="ECO:0000256" key="1">
    <source>
        <dbReference type="ARBA" id="ARBA00007705"/>
    </source>
</evidence>
<feature type="domain" description="DNA-directed DNA polymerase family A palm" evidence="15">
    <location>
        <begin position="609"/>
        <end position="815"/>
    </location>
</feature>
<dbReference type="GO" id="GO:0006261">
    <property type="term" value="P:DNA-templated DNA replication"/>
    <property type="evidence" value="ECO:0007669"/>
    <property type="project" value="UniProtKB-UniRule"/>
</dbReference>
<keyword evidence="5 13" id="KW-0548">Nucleotidyltransferase</keyword>
<dbReference type="InterPro" id="IPR008918">
    <property type="entry name" value="HhH2"/>
</dbReference>
<keyword evidence="9 13" id="KW-0238">DNA-binding</keyword>
<dbReference type="PANTHER" id="PTHR10133">
    <property type="entry name" value="DNA POLYMERASE I"/>
    <property type="match status" value="1"/>
</dbReference>
<feature type="domain" description="5'-3' exonuclease" evidence="14">
    <location>
        <begin position="1"/>
        <end position="260"/>
    </location>
</feature>
<dbReference type="InterPro" id="IPR019760">
    <property type="entry name" value="DNA-dir_DNA_pol_A_CS"/>
</dbReference>
<evidence type="ECO:0000256" key="13">
    <source>
        <dbReference type="RuleBase" id="RU004460"/>
    </source>
</evidence>
<dbReference type="SUPFAM" id="SSF53098">
    <property type="entry name" value="Ribonuclease H-like"/>
    <property type="match status" value="1"/>
</dbReference>
<dbReference type="GO" id="GO:0006302">
    <property type="term" value="P:double-strand break repair"/>
    <property type="evidence" value="ECO:0007669"/>
    <property type="project" value="TreeGrafter"/>
</dbReference>
<evidence type="ECO:0000256" key="4">
    <source>
        <dbReference type="ARBA" id="ARBA00022679"/>
    </source>
</evidence>
<keyword evidence="4 13" id="KW-0808">Transferase</keyword>
<dbReference type="InterPro" id="IPR036397">
    <property type="entry name" value="RNaseH_sf"/>
</dbReference>
<proteinExistence type="inferred from homology"/>
<dbReference type="PRINTS" id="PR00868">
    <property type="entry name" value="DNAPOLI"/>
</dbReference>
<keyword evidence="10 13" id="KW-0234">DNA repair</keyword>
<accession>A0A9D1FMT4</accession>
<evidence type="ECO:0000313" key="16">
    <source>
        <dbReference type="EMBL" id="HIS76080.1"/>
    </source>
</evidence>
<keyword evidence="8 13" id="KW-0239">DNA-directed DNA polymerase</keyword>
<dbReference type="InterPro" id="IPR020046">
    <property type="entry name" value="5-3_exonucl_a-hlix_arch_N"/>
</dbReference>
<dbReference type="SMART" id="SM00475">
    <property type="entry name" value="53EXOc"/>
    <property type="match status" value="1"/>
</dbReference>
<dbReference type="InterPro" id="IPR002421">
    <property type="entry name" value="5-3_exonuclease"/>
</dbReference>
<evidence type="ECO:0000313" key="17">
    <source>
        <dbReference type="Proteomes" id="UP000824002"/>
    </source>
</evidence>
<dbReference type="PROSITE" id="PS00447">
    <property type="entry name" value="DNA_POLYMERASE_A"/>
    <property type="match status" value="1"/>
</dbReference>
<dbReference type="InterPro" id="IPR020045">
    <property type="entry name" value="DNA_polI_H3TH"/>
</dbReference>
<comment type="caution">
    <text evidence="16">The sequence shown here is derived from an EMBL/GenBank/DDBJ whole genome shotgun (WGS) entry which is preliminary data.</text>
</comment>
<dbReference type="PANTHER" id="PTHR10133:SF27">
    <property type="entry name" value="DNA POLYMERASE NU"/>
    <property type="match status" value="1"/>
</dbReference>
<dbReference type="SUPFAM" id="SSF47807">
    <property type="entry name" value="5' to 3' exonuclease, C-terminal subdomain"/>
    <property type="match status" value="1"/>
</dbReference>
<keyword evidence="6 13" id="KW-0235">DNA replication</keyword>
<evidence type="ECO:0000256" key="3">
    <source>
        <dbReference type="ARBA" id="ARBA00020311"/>
    </source>
</evidence>
<dbReference type="FunFam" id="1.20.1060.10:FF:000001">
    <property type="entry name" value="DNA polymerase I"/>
    <property type="match status" value="1"/>
</dbReference>
<dbReference type="CDD" id="cd08637">
    <property type="entry name" value="DNA_pol_A_pol_I_C"/>
    <property type="match status" value="1"/>
</dbReference>
<evidence type="ECO:0000256" key="2">
    <source>
        <dbReference type="ARBA" id="ARBA00012417"/>
    </source>
</evidence>
<dbReference type="Pfam" id="PF01367">
    <property type="entry name" value="5_3_exonuc"/>
    <property type="match status" value="1"/>
</dbReference>
<reference evidence="16" key="1">
    <citation type="submission" date="2020-10" db="EMBL/GenBank/DDBJ databases">
        <authorList>
            <person name="Gilroy R."/>
        </authorList>
    </citation>
    <scope>NUCLEOTIDE SEQUENCE</scope>
    <source>
        <strain evidence="16">CHK199-13235</strain>
    </source>
</reference>
<dbReference type="Gene3D" id="3.40.50.1010">
    <property type="entry name" value="5'-nuclease"/>
    <property type="match status" value="1"/>
</dbReference>
<dbReference type="EC" id="2.7.7.7" evidence="2 12"/>
<evidence type="ECO:0000256" key="5">
    <source>
        <dbReference type="ARBA" id="ARBA00022695"/>
    </source>
</evidence>
<comment type="catalytic activity">
    <reaction evidence="11 13">
        <text>DNA(n) + a 2'-deoxyribonucleoside 5'-triphosphate = DNA(n+1) + diphosphate</text>
        <dbReference type="Rhea" id="RHEA:22508"/>
        <dbReference type="Rhea" id="RHEA-COMP:17339"/>
        <dbReference type="Rhea" id="RHEA-COMP:17340"/>
        <dbReference type="ChEBI" id="CHEBI:33019"/>
        <dbReference type="ChEBI" id="CHEBI:61560"/>
        <dbReference type="ChEBI" id="CHEBI:173112"/>
        <dbReference type="EC" id="2.7.7.7"/>
    </reaction>
</comment>
<dbReference type="InterPro" id="IPR002298">
    <property type="entry name" value="DNA_polymerase_A"/>
</dbReference>
<keyword evidence="7 13" id="KW-0227">DNA damage</keyword>
<dbReference type="InterPro" id="IPR029060">
    <property type="entry name" value="PIN-like_dom_sf"/>
</dbReference>
<dbReference type="InterPro" id="IPR018320">
    <property type="entry name" value="DNA_polymerase_1"/>
</dbReference>
<dbReference type="SUPFAM" id="SSF88723">
    <property type="entry name" value="PIN domain-like"/>
    <property type="match status" value="1"/>
</dbReference>
<evidence type="ECO:0000259" key="15">
    <source>
        <dbReference type="SMART" id="SM00482"/>
    </source>
</evidence>
<evidence type="ECO:0000256" key="11">
    <source>
        <dbReference type="ARBA" id="ARBA00049244"/>
    </source>
</evidence>
<dbReference type="Pfam" id="PF02739">
    <property type="entry name" value="5_3_exonuc_N"/>
    <property type="match status" value="1"/>
</dbReference>
<evidence type="ECO:0000256" key="12">
    <source>
        <dbReference type="NCBIfam" id="TIGR00593"/>
    </source>
</evidence>